<evidence type="ECO:0000256" key="1">
    <source>
        <dbReference type="ARBA" id="ARBA00004651"/>
    </source>
</evidence>
<keyword evidence="2" id="KW-1003">Cell membrane</keyword>
<protein>
    <submittedName>
        <fullName evidence="8">APC family permease</fullName>
    </submittedName>
</protein>
<dbReference type="PANTHER" id="PTHR42770">
    <property type="entry name" value="AMINO ACID TRANSPORTER-RELATED"/>
    <property type="match status" value="1"/>
</dbReference>
<feature type="transmembrane region" description="Helical" evidence="7">
    <location>
        <begin position="121"/>
        <end position="143"/>
    </location>
</feature>
<dbReference type="InterPro" id="IPR050367">
    <property type="entry name" value="APC_superfamily"/>
</dbReference>
<dbReference type="Pfam" id="PF13520">
    <property type="entry name" value="AA_permease_2"/>
    <property type="match status" value="1"/>
</dbReference>
<feature type="region of interest" description="Disordered" evidence="6">
    <location>
        <begin position="1"/>
        <end position="31"/>
    </location>
</feature>
<feature type="transmembrane region" description="Helical" evidence="7">
    <location>
        <begin position="149"/>
        <end position="169"/>
    </location>
</feature>
<keyword evidence="4 7" id="KW-1133">Transmembrane helix</keyword>
<comment type="subcellular location">
    <subcellularLocation>
        <location evidence="1">Cell membrane</location>
        <topology evidence="1">Multi-pass membrane protein</topology>
    </subcellularLocation>
</comment>
<dbReference type="Proteomes" id="UP001596368">
    <property type="component" value="Unassembled WGS sequence"/>
</dbReference>
<evidence type="ECO:0000256" key="3">
    <source>
        <dbReference type="ARBA" id="ARBA00022692"/>
    </source>
</evidence>
<dbReference type="InterPro" id="IPR002293">
    <property type="entry name" value="AA/rel_permease1"/>
</dbReference>
<comment type="caution">
    <text evidence="8">The sequence shown here is derived from an EMBL/GenBank/DDBJ whole genome shotgun (WGS) entry which is preliminary data.</text>
</comment>
<evidence type="ECO:0000256" key="2">
    <source>
        <dbReference type="ARBA" id="ARBA00022475"/>
    </source>
</evidence>
<evidence type="ECO:0000256" key="6">
    <source>
        <dbReference type="SAM" id="MobiDB-lite"/>
    </source>
</evidence>
<feature type="transmembrane region" description="Helical" evidence="7">
    <location>
        <begin position="176"/>
        <end position="196"/>
    </location>
</feature>
<dbReference type="PANTHER" id="PTHR42770:SF11">
    <property type="entry name" value="INNER MEMBRANE TRANSPORT PROTEIN YBAT"/>
    <property type="match status" value="1"/>
</dbReference>
<keyword evidence="9" id="KW-1185">Reference proteome</keyword>
<dbReference type="PIRSF" id="PIRSF006060">
    <property type="entry name" value="AA_transporter"/>
    <property type="match status" value="1"/>
</dbReference>
<feature type="compositionally biased region" description="Basic and acidic residues" evidence="6">
    <location>
        <begin position="1"/>
        <end position="11"/>
    </location>
</feature>
<dbReference type="AlphaFoldDB" id="A0ABD5XSR7"/>
<feature type="transmembrane region" description="Helical" evidence="7">
    <location>
        <begin position="249"/>
        <end position="271"/>
    </location>
</feature>
<feature type="transmembrane region" description="Helical" evidence="7">
    <location>
        <begin position="369"/>
        <end position="389"/>
    </location>
</feature>
<keyword evidence="3 7" id="KW-0812">Transmembrane</keyword>
<gene>
    <name evidence="8" type="ORF">ACFQRB_20075</name>
</gene>
<evidence type="ECO:0000313" key="8">
    <source>
        <dbReference type="EMBL" id="MFC7138147.1"/>
    </source>
</evidence>
<organism evidence="8 9">
    <name type="scientific">Halobaculum litoreum</name>
    <dbReference type="NCBI Taxonomy" id="3031998"/>
    <lineage>
        <taxon>Archaea</taxon>
        <taxon>Methanobacteriati</taxon>
        <taxon>Methanobacteriota</taxon>
        <taxon>Stenosarchaea group</taxon>
        <taxon>Halobacteria</taxon>
        <taxon>Halobacteriales</taxon>
        <taxon>Haloferacaceae</taxon>
        <taxon>Halobaculum</taxon>
    </lineage>
</organism>
<evidence type="ECO:0000256" key="7">
    <source>
        <dbReference type="SAM" id="Phobius"/>
    </source>
</evidence>
<sequence>MTDGGRGDRPAGDGAGSEGVPSRDLGPTEAASPTLRRDLGFVEVVVYGVGLILGAGIYAILGAAAGVAGEAVPLAFLLAAVVAAFTGLSYAELASRYPRGEGDYVYVREALGSKPLAEVVAALRVFVGVVSAAAVAIAFAGYLGGFAGVPTTAAALSLVAAASLVNYWGIDVSAKLNVVFTAAEVGGLAVVIWVGAGTWGTVDVFDAPAGVSGVVAATFLVFFAYLGFGSIVTVAEETTDPTRTVPRALLAAIAVTTVVYVAVAFSAVGLVDPAVLGATESPLSVVAAAGGGAAVGSLVGAIALTSTANTVLILLVSTSRLTYGVSKSEYRSFPTLFSRIHPRRRTPHLAVALVGGLTVPFVLLGDLVVVAGVANAALLVVFVAVNAALVKLRWDRPDEHGGFTAPATVGRVAVTGVLGVLTSAALLAVYLRSLL</sequence>
<dbReference type="GO" id="GO:0005886">
    <property type="term" value="C:plasma membrane"/>
    <property type="evidence" value="ECO:0007669"/>
    <property type="project" value="UniProtKB-SubCell"/>
</dbReference>
<accession>A0ABD5XSR7</accession>
<keyword evidence="5 7" id="KW-0472">Membrane</keyword>
<feature type="transmembrane region" description="Helical" evidence="7">
    <location>
        <begin position="44"/>
        <end position="65"/>
    </location>
</feature>
<evidence type="ECO:0000313" key="9">
    <source>
        <dbReference type="Proteomes" id="UP001596368"/>
    </source>
</evidence>
<dbReference type="Gene3D" id="1.20.1740.10">
    <property type="entry name" value="Amino acid/polyamine transporter I"/>
    <property type="match status" value="1"/>
</dbReference>
<feature type="transmembrane region" description="Helical" evidence="7">
    <location>
        <begin position="208"/>
        <end position="228"/>
    </location>
</feature>
<evidence type="ECO:0000256" key="5">
    <source>
        <dbReference type="ARBA" id="ARBA00023136"/>
    </source>
</evidence>
<proteinExistence type="predicted"/>
<feature type="transmembrane region" description="Helical" evidence="7">
    <location>
        <begin position="409"/>
        <end position="431"/>
    </location>
</feature>
<reference evidence="8 9" key="1">
    <citation type="journal article" date="2019" name="Int. J. Syst. Evol. Microbiol.">
        <title>The Global Catalogue of Microorganisms (GCM) 10K type strain sequencing project: providing services to taxonomists for standard genome sequencing and annotation.</title>
        <authorList>
            <consortium name="The Broad Institute Genomics Platform"/>
            <consortium name="The Broad Institute Genome Sequencing Center for Infectious Disease"/>
            <person name="Wu L."/>
            <person name="Ma J."/>
        </authorList>
    </citation>
    <scope>NUCLEOTIDE SEQUENCE [LARGE SCALE GENOMIC DNA]</scope>
    <source>
        <strain evidence="8 9">DT92</strain>
    </source>
</reference>
<feature type="transmembrane region" description="Helical" evidence="7">
    <location>
        <begin position="283"/>
        <end position="316"/>
    </location>
</feature>
<dbReference type="EMBL" id="JBHSZG010000008">
    <property type="protein sequence ID" value="MFC7138147.1"/>
    <property type="molecule type" value="Genomic_DNA"/>
</dbReference>
<evidence type="ECO:0000256" key="4">
    <source>
        <dbReference type="ARBA" id="ARBA00022989"/>
    </source>
</evidence>
<feature type="transmembrane region" description="Helical" evidence="7">
    <location>
        <begin position="71"/>
        <end position="91"/>
    </location>
</feature>
<name>A0ABD5XSR7_9EURY</name>
<feature type="transmembrane region" description="Helical" evidence="7">
    <location>
        <begin position="346"/>
        <end position="363"/>
    </location>
</feature>